<keyword evidence="2" id="KW-1185">Reference proteome</keyword>
<dbReference type="SUPFAM" id="SSF48371">
    <property type="entry name" value="ARM repeat"/>
    <property type="match status" value="1"/>
</dbReference>
<comment type="caution">
    <text evidence="1">The sequence shown here is derived from an EMBL/GenBank/DDBJ whole genome shotgun (WGS) entry which is preliminary data.</text>
</comment>
<dbReference type="Proteomes" id="UP001165060">
    <property type="component" value="Unassembled WGS sequence"/>
</dbReference>
<dbReference type="InterPro" id="IPR016024">
    <property type="entry name" value="ARM-type_fold"/>
</dbReference>
<evidence type="ECO:0000313" key="1">
    <source>
        <dbReference type="EMBL" id="GMI27547.1"/>
    </source>
</evidence>
<accession>A0ABQ6MKI5</accession>
<organism evidence="1 2">
    <name type="scientific">Tetraparma gracilis</name>
    <dbReference type="NCBI Taxonomy" id="2962635"/>
    <lineage>
        <taxon>Eukaryota</taxon>
        <taxon>Sar</taxon>
        <taxon>Stramenopiles</taxon>
        <taxon>Ochrophyta</taxon>
        <taxon>Bolidophyceae</taxon>
        <taxon>Parmales</taxon>
        <taxon>Triparmaceae</taxon>
        <taxon>Tetraparma</taxon>
    </lineage>
</organism>
<dbReference type="Gene3D" id="1.25.10.10">
    <property type="entry name" value="Leucine-rich Repeat Variant"/>
    <property type="match status" value="1"/>
</dbReference>
<name>A0ABQ6MKI5_9STRA</name>
<dbReference type="EMBL" id="BRYB01001517">
    <property type="protein sequence ID" value="GMI27547.1"/>
    <property type="molecule type" value="Genomic_DNA"/>
</dbReference>
<gene>
    <name evidence="1" type="ORF">TeGR_g13355</name>
</gene>
<dbReference type="InterPro" id="IPR011989">
    <property type="entry name" value="ARM-like"/>
</dbReference>
<protein>
    <submittedName>
        <fullName evidence="1">Uncharacterized protein</fullName>
    </submittedName>
</protein>
<reference evidence="1 2" key="1">
    <citation type="journal article" date="2023" name="Commun. Biol.">
        <title>Genome analysis of Parmales, the sister group of diatoms, reveals the evolutionary specialization of diatoms from phago-mixotrophs to photoautotrophs.</title>
        <authorList>
            <person name="Ban H."/>
            <person name="Sato S."/>
            <person name="Yoshikawa S."/>
            <person name="Yamada K."/>
            <person name="Nakamura Y."/>
            <person name="Ichinomiya M."/>
            <person name="Sato N."/>
            <person name="Blanc-Mathieu R."/>
            <person name="Endo H."/>
            <person name="Kuwata A."/>
            <person name="Ogata H."/>
        </authorList>
    </citation>
    <scope>NUCLEOTIDE SEQUENCE [LARGE SCALE GENOMIC DNA]</scope>
</reference>
<sequence length="242" mass="25917">MPPFLSAPSLTSLHGLTSHRLARDLADGRVRWDVVLPSGSGAHARAALDLLHRAGAVVLRERPDRALLARCLDVLDGMSRNPENAAAFAAAPGALVDRLCALLFVPRNNPVDGYAAEDPRGEPGVARVQPYPLYDSTDEAADLELRDGALAVLSRLCRPGAFLRRLSAVPGIVPKLLGLLSTKAGRADARDLALELVAALADQGENREEFLEQRRRIMCLMEEPGMEAVLLGQLGGKLGLLE</sequence>
<evidence type="ECO:0000313" key="2">
    <source>
        <dbReference type="Proteomes" id="UP001165060"/>
    </source>
</evidence>
<proteinExistence type="predicted"/>